<dbReference type="Pfam" id="PF02224">
    <property type="entry name" value="Cytidylate_kin"/>
    <property type="match status" value="1"/>
</dbReference>
<feature type="domain" description="Cytidylate kinase" evidence="8">
    <location>
        <begin position="12"/>
        <end position="64"/>
    </location>
</feature>
<evidence type="ECO:0000259" key="8">
    <source>
        <dbReference type="Pfam" id="PF02224"/>
    </source>
</evidence>
<keyword evidence="5" id="KW-0067">ATP-binding</keyword>
<comment type="catalytic activity">
    <reaction evidence="6">
        <text>dCMP + ATP = dCDP + ADP</text>
        <dbReference type="Rhea" id="RHEA:25094"/>
        <dbReference type="ChEBI" id="CHEBI:30616"/>
        <dbReference type="ChEBI" id="CHEBI:57566"/>
        <dbReference type="ChEBI" id="CHEBI:58593"/>
        <dbReference type="ChEBI" id="CHEBI:456216"/>
        <dbReference type="EC" id="2.7.4.25"/>
    </reaction>
</comment>
<proteinExistence type="predicted"/>
<dbReference type="OrthoDB" id="9807434at2"/>
<protein>
    <recommendedName>
        <fullName evidence="1">(d)CMP kinase</fullName>
        <ecNumber evidence="1">2.7.4.25</ecNumber>
    </recommendedName>
</protein>
<keyword evidence="3" id="KW-0547">Nucleotide-binding</keyword>
<evidence type="ECO:0000256" key="6">
    <source>
        <dbReference type="ARBA" id="ARBA00047615"/>
    </source>
</evidence>
<dbReference type="AlphaFoldDB" id="A0A3G2I5Q7"/>
<evidence type="ECO:0000256" key="7">
    <source>
        <dbReference type="ARBA" id="ARBA00048478"/>
    </source>
</evidence>
<dbReference type="EMBL" id="CP032759">
    <property type="protein sequence ID" value="AYN24756.1"/>
    <property type="molecule type" value="Genomic_DNA"/>
</dbReference>
<evidence type="ECO:0000256" key="2">
    <source>
        <dbReference type="ARBA" id="ARBA00022679"/>
    </source>
</evidence>
<evidence type="ECO:0000256" key="4">
    <source>
        <dbReference type="ARBA" id="ARBA00022777"/>
    </source>
</evidence>
<dbReference type="InterPro" id="IPR011994">
    <property type="entry name" value="Cytidylate_kinase_dom"/>
</dbReference>
<evidence type="ECO:0000256" key="5">
    <source>
        <dbReference type="ARBA" id="ARBA00022840"/>
    </source>
</evidence>
<organism evidence="9 10">
    <name type="scientific">Buchnera aphidicola subsp. Rhopalosiphum maidis</name>
    <dbReference type="NCBI Taxonomy" id="118109"/>
    <lineage>
        <taxon>Bacteria</taxon>
        <taxon>Pseudomonadati</taxon>
        <taxon>Pseudomonadota</taxon>
        <taxon>Gammaproteobacteria</taxon>
        <taxon>Enterobacterales</taxon>
        <taxon>Erwiniaceae</taxon>
        <taxon>Buchnera</taxon>
    </lineage>
</organism>
<dbReference type="EC" id="2.7.4.25" evidence="1"/>
<keyword evidence="2" id="KW-0808">Transferase</keyword>
<dbReference type="GO" id="GO:0036431">
    <property type="term" value="F:dCMP kinase activity"/>
    <property type="evidence" value="ECO:0007669"/>
    <property type="project" value="InterPro"/>
</dbReference>
<evidence type="ECO:0000256" key="1">
    <source>
        <dbReference type="ARBA" id="ARBA00012906"/>
    </source>
</evidence>
<name>A0A3G2I5Q7_BUCRM</name>
<dbReference type="Gene3D" id="3.40.50.300">
    <property type="entry name" value="P-loop containing nucleotide triphosphate hydrolases"/>
    <property type="match status" value="1"/>
</dbReference>
<evidence type="ECO:0000256" key="3">
    <source>
        <dbReference type="ARBA" id="ARBA00022741"/>
    </source>
</evidence>
<evidence type="ECO:0000313" key="9">
    <source>
        <dbReference type="EMBL" id="AYN24756.1"/>
    </source>
</evidence>
<dbReference type="GO" id="GO:0005524">
    <property type="term" value="F:ATP binding"/>
    <property type="evidence" value="ECO:0007669"/>
    <property type="project" value="UniProtKB-KW"/>
</dbReference>
<dbReference type="InterPro" id="IPR027417">
    <property type="entry name" value="P-loop_NTPase"/>
</dbReference>
<accession>A0A3G2I5Q7</accession>
<keyword evidence="4 9" id="KW-0418">Kinase</keyword>
<gene>
    <name evidence="9" type="ORF">D8S97_02195</name>
</gene>
<evidence type="ECO:0000313" key="10">
    <source>
        <dbReference type="Proteomes" id="UP000271533"/>
    </source>
</evidence>
<sequence length="70" mass="8259">MKLLLFVINRRSGVSKSSLFKIIAQKLNWSLLESSKIYRLIVFFILNIPILEEKIIPFLKNLDFFSKKKS</sequence>
<reference evidence="9 10" key="1">
    <citation type="submission" date="2018-10" db="EMBL/GenBank/DDBJ databases">
        <title>Genome sequence of the corn leaf aphid (Rhopalosiphum maidis Fitch).</title>
        <authorList>
            <person name="Chen W."/>
            <person name="Shakir S."/>
            <person name="Bigham M."/>
            <person name="Fei Z."/>
            <person name="Jander G."/>
        </authorList>
    </citation>
    <scope>NUCLEOTIDE SEQUENCE [LARGE SCALE GENOMIC DNA]</scope>
    <source>
        <strain evidence="9 10">BTI</strain>
    </source>
</reference>
<comment type="catalytic activity">
    <reaction evidence="7">
        <text>CMP + ATP = CDP + ADP</text>
        <dbReference type="Rhea" id="RHEA:11600"/>
        <dbReference type="ChEBI" id="CHEBI:30616"/>
        <dbReference type="ChEBI" id="CHEBI:58069"/>
        <dbReference type="ChEBI" id="CHEBI:60377"/>
        <dbReference type="ChEBI" id="CHEBI:456216"/>
        <dbReference type="EC" id="2.7.4.25"/>
    </reaction>
</comment>
<dbReference type="Proteomes" id="UP000271533">
    <property type="component" value="Chromosome"/>
</dbReference>
<dbReference type="GO" id="GO:0006139">
    <property type="term" value="P:nucleobase-containing compound metabolic process"/>
    <property type="evidence" value="ECO:0007669"/>
    <property type="project" value="InterPro"/>
</dbReference>